<gene>
    <name evidence="2" type="ORF">B1B_01559</name>
</gene>
<protein>
    <submittedName>
        <fullName evidence="2">TIR protein</fullName>
    </submittedName>
</protein>
<feature type="domain" description="TIR" evidence="1">
    <location>
        <begin position="3"/>
        <end position="56"/>
    </location>
</feature>
<dbReference type="AlphaFoldDB" id="T1D2G4"/>
<comment type="caution">
    <text evidence="2">The sequence shown here is derived from an EMBL/GenBank/DDBJ whole genome shotgun (WGS) entry which is preliminary data.</text>
</comment>
<dbReference type="InterPro" id="IPR035897">
    <property type="entry name" value="Toll_tir_struct_dom_sf"/>
</dbReference>
<accession>T1D2G4</accession>
<reference evidence="2" key="1">
    <citation type="submission" date="2013-08" db="EMBL/GenBank/DDBJ databases">
        <authorList>
            <person name="Mendez C."/>
            <person name="Richter M."/>
            <person name="Ferrer M."/>
            <person name="Sanchez J."/>
        </authorList>
    </citation>
    <scope>NUCLEOTIDE SEQUENCE</scope>
</reference>
<name>T1D2G4_9ZZZZ</name>
<proteinExistence type="predicted"/>
<dbReference type="InterPro" id="IPR000157">
    <property type="entry name" value="TIR_dom"/>
</dbReference>
<evidence type="ECO:0000313" key="2">
    <source>
        <dbReference type="EMBL" id="EQD76625.1"/>
    </source>
</evidence>
<dbReference type="Gene3D" id="3.40.50.10140">
    <property type="entry name" value="Toll/interleukin-1 receptor homology (TIR) domain"/>
    <property type="match status" value="1"/>
</dbReference>
<feature type="non-terminal residue" evidence="2">
    <location>
        <position position="56"/>
    </location>
</feature>
<dbReference type="EMBL" id="AUZY01001011">
    <property type="protein sequence ID" value="EQD76625.1"/>
    <property type="molecule type" value="Genomic_DNA"/>
</dbReference>
<dbReference type="Pfam" id="PF13676">
    <property type="entry name" value="TIR_2"/>
    <property type="match status" value="1"/>
</dbReference>
<sequence>MTSEGLSVFLAPLSLSPGQQWPDAILKSLEASPWVLFLASRAACSSSWVQQEVGVA</sequence>
<evidence type="ECO:0000259" key="1">
    <source>
        <dbReference type="Pfam" id="PF13676"/>
    </source>
</evidence>
<dbReference type="SUPFAM" id="SSF52200">
    <property type="entry name" value="Toll/Interleukin receptor TIR domain"/>
    <property type="match status" value="1"/>
</dbReference>
<reference evidence="2" key="2">
    <citation type="journal article" date="2014" name="ISME J.">
        <title>Microbial stratification in low pH oxic and suboxic macroscopic growths along an acid mine drainage.</title>
        <authorList>
            <person name="Mendez-Garcia C."/>
            <person name="Mesa V."/>
            <person name="Sprenger R.R."/>
            <person name="Richter M."/>
            <person name="Diez M.S."/>
            <person name="Solano J."/>
            <person name="Bargiela R."/>
            <person name="Golyshina O.V."/>
            <person name="Manteca A."/>
            <person name="Ramos J.L."/>
            <person name="Gallego J.R."/>
            <person name="Llorente I."/>
            <person name="Martins Dos Santos V.A."/>
            <person name="Jensen O.N."/>
            <person name="Pelaez A.I."/>
            <person name="Sanchez J."/>
            <person name="Ferrer M."/>
        </authorList>
    </citation>
    <scope>NUCLEOTIDE SEQUENCE</scope>
</reference>
<organism evidence="2">
    <name type="scientific">mine drainage metagenome</name>
    <dbReference type="NCBI Taxonomy" id="410659"/>
    <lineage>
        <taxon>unclassified sequences</taxon>
        <taxon>metagenomes</taxon>
        <taxon>ecological metagenomes</taxon>
    </lineage>
</organism>
<dbReference type="GO" id="GO:0007165">
    <property type="term" value="P:signal transduction"/>
    <property type="evidence" value="ECO:0007669"/>
    <property type="project" value="InterPro"/>
</dbReference>